<proteinExistence type="predicted"/>
<evidence type="ECO:0000256" key="3">
    <source>
        <dbReference type="ARBA" id="ARBA00023136"/>
    </source>
</evidence>
<dbReference type="InterPro" id="IPR007667">
    <property type="entry name" value="Hypoxia_induced_domain"/>
</dbReference>
<feature type="transmembrane region" description="Helical" evidence="4">
    <location>
        <begin position="42"/>
        <end position="61"/>
    </location>
</feature>
<dbReference type="EMBL" id="JAWXYB010000018">
    <property type="protein sequence ID" value="MDX5931460.1"/>
    <property type="molecule type" value="Genomic_DNA"/>
</dbReference>
<evidence type="ECO:0000313" key="7">
    <source>
        <dbReference type="Proteomes" id="UP001279553"/>
    </source>
</evidence>
<dbReference type="PROSITE" id="PS51503">
    <property type="entry name" value="HIG1"/>
    <property type="match status" value="1"/>
</dbReference>
<dbReference type="Pfam" id="PF04588">
    <property type="entry name" value="HIG_1_N"/>
    <property type="match status" value="1"/>
</dbReference>
<reference evidence="6 7" key="1">
    <citation type="submission" date="2023-11" db="EMBL/GenBank/DDBJ databases">
        <title>MicrobeMod: A computational toolkit for identifying prokaryotic methylation and restriction-modification with nanopore sequencing.</title>
        <authorList>
            <person name="Crits-Christoph A."/>
            <person name="Kang S.C."/>
            <person name="Lee H."/>
            <person name="Ostrov N."/>
        </authorList>
    </citation>
    <scope>NUCLEOTIDE SEQUENCE [LARGE SCALE GENOMIC DNA]</scope>
    <source>
        <strain evidence="6 7">DSMZ 700</strain>
    </source>
</reference>
<evidence type="ECO:0000313" key="6">
    <source>
        <dbReference type="EMBL" id="MDX5931460.1"/>
    </source>
</evidence>
<protein>
    <submittedName>
        <fullName evidence="6">Twin transmembrane helix small protein</fullName>
    </submittedName>
</protein>
<dbReference type="Proteomes" id="UP001279553">
    <property type="component" value="Unassembled WGS sequence"/>
</dbReference>
<gene>
    <name evidence="6" type="ORF">SIL87_11840</name>
</gene>
<evidence type="ECO:0000256" key="2">
    <source>
        <dbReference type="ARBA" id="ARBA00022989"/>
    </source>
</evidence>
<comment type="caution">
    <text evidence="6">The sequence shown here is derived from an EMBL/GenBank/DDBJ whole genome shotgun (WGS) entry which is preliminary data.</text>
</comment>
<evidence type="ECO:0000259" key="5">
    <source>
        <dbReference type="PROSITE" id="PS51503"/>
    </source>
</evidence>
<organism evidence="6 7">
    <name type="scientific">Acidiphilium acidophilum</name>
    <name type="common">Thiobacillus acidophilus</name>
    <dbReference type="NCBI Taxonomy" id="76588"/>
    <lineage>
        <taxon>Bacteria</taxon>
        <taxon>Pseudomonadati</taxon>
        <taxon>Pseudomonadota</taxon>
        <taxon>Alphaproteobacteria</taxon>
        <taxon>Acetobacterales</taxon>
        <taxon>Acidocellaceae</taxon>
        <taxon>Acidiphilium</taxon>
    </lineage>
</organism>
<keyword evidence="1 4" id="KW-0812">Transmembrane</keyword>
<dbReference type="NCBIfam" id="NF033233">
    <property type="entry name" value="twin_helix"/>
    <property type="match status" value="1"/>
</dbReference>
<evidence type="ECO:0000256" key="4">
    <source>
        <dbReference type="SAM" id="Phobius"/>
    </source>
</evidence>
<name>A0AAW9DTG9_ACIAO</name>
<keyword evidence="7" id="KW-1185">Reference proteome</keyword>
<keyword evidence="3 4" id="KW-0472">Membrane</keyword>
<keyword evidence="2 4" id="KW-1133">Transmembrane helix</keyword>
<sequence>MRDFLIVLLGLDMIAVVAVLLTGAVGMTTGADPRRQNRLMRWRVGLQAVAVVLVVVLLLYGR</sequence>
<dbReference type="RefSeq" id="WP_319614374.1">
    <property type="nucleotide sequence ID" value="NZ_JAWXYB010000018.1"/>
</dbReference>
<dbReference type="AlphaFoldDB" id="A0AAW9DTG9"/>
<feature type="domain" description="HIG1" evidence="5">
    <location>
        <begin position="1"/>
        <end position="62"/>
    </location>
</feature>
<evidence type="ECO:0000256" key="1">
    <source>
        <dbReference type="ARBA" id="ARBA00022692"/>
    </source>
</evidence>
<feature type="transmembrane region" description="Helical" evidence="4">
    <location>
        <begin position="6"/>
        <end position="30"/>
    </location>
</feature>
<accession>A0AAW9DTG9</accession>